<dbReference type="PANTHER" id="PTHR33258:SF1">
    <property type="entry name" value="TRANSPOSASE INSL FOR INSERTION SEQUENCE ELEMENT IS186A-RELATED"/>
    <property type="match status" value="1"/>
</dbReference>
<gene>
    <name evidence="3" type="ORF">KU39_2521</name>
</gene>
<evidence type="ECO:0000256" key="1">
    <source>
        <dbReference type="SAM" id="MobiDB-lite"/>
    </source>
</evidence>
<protein>
    <submittedName>
        <fullName evidence="3">Transposase</fullName>
    </submittedName>
</protein>
<evidence type="ECO:0000259" key="2">
    <source>
        <dbReference type="Pfam" id="PF01609"/>
    </source>
</evidence>
<reference evidence="3 4" key="1">
    <citation type="journal article" date="2014" name="Genome Announc.">
        <title>Comparative Genome Analysis of Two Isolates of the Fish Pathogen Piscirickettsia salmonis from Different Hosts Reveals Major Differences in Virulence-Associated Secretion Systems.</title>
        <authorList>
            <person name="Bohle H."/>
            <person name="Henriquez P."/>
            <person name="Grothusen H."/>
            <person name="Navas E."/>
            <person name="Sandoval A."/>
            <person name="Bustamante F."/>
            <person name="Bustos P."/>
            <person name="Mancilla M."/>
        </authorList>
    </citation>
    <scope>NUCLEOTIDE SEQUENCE [LARGE SCALE GENOMIC DNA]</scope>
    <source>
        <strain evidence="4">B1-32597</strain>
    </source>
</reference>
<dbReference type="AlphaFoldDB" id="A0AAC8VJN9"/>
<name>A0AAC8VJN9_PISSA</name>
<dbReference type="GO" id="GO:0003677">
    <property type="term" value="F:DNA binding"/>
    <property type="evidence" value="ECO:0007669"/>
    <property type="project" value="InterPro"/>
</dbReference>
<dbReference type="InterPro" id="IPR002559">
    <property type="entry name" value="Transposase_11"/>
</dbReference>
<feature type="region of interest" description="Disordered" evidence="1">
    <location>
        <begin position="199"/>
        <end position="218"/>
    </location>
</feature>
<dbReference type="Pfam" id="PF01609">
    <property type="entry name" value="DDE_Tnp_1"/>
    <property type="match status" value="1"/>
</dbReference>
<sequence length="218" mass="24986">MECADSRHATLCDADSRGFIVVAFCSAILHHWMCKIPTEVATLTIKGEVYVTTFQDHKKYNKVALANHYKQRWHIEINFNSLKTIMSMDHLRSKTPDMVHKEIAVHFLAYNLIRTLIAEACRNTERLPIQVSFKGVIQLFNSFVSLLSFSADCNKAHAILLHAIIKNKVGNRPGRIEPRAVKKRPKAFRRLNKSRELEKAEITKRMKKNSNKKCSSAP</sequence>
<accession>A0AAC8VJN9</accession>
<dbReference type="PANTHER" id="PTHR33258">
    <property type="entry name" value="TRANSPOSASE INSL FOR INSERTION SEQUENCE ELEMENT IS186A-RELATED"/>
    <property type="match status" value="1"/>
</dbReference>
<organism evidence="3 4">
    <name type="scientific">Piscirickettsia salmonis</name>
    <dbReference type="NCBI Taxonomy" id="1238"/>
    <lineage>
        <taxon>Bacteria</taxon>
        <taxon>Pseudomonadati</taxon>
        <taxon>Pseudomonadota</taxon>
        <taxon>Gammaproteobacteria</taxon>
        <taxon>Thiotrichales</taxon>
        <taxon>Piscirickettsiaceae</taxon>
        <taxon>Piscirickettsia</taxon>
    </lineage>
</organism>
<dbReference type="EMBL" id="CP012508">
    <property type="protein sequence ID" value="ALB23697.1"/>
    <property type="molecule type" value="Genomic_DNA"/>
</dbReference>
<dbReference type="InterPro" id="IPR012337">
    <property type="entry name" value="RNaseH-like_sf"/>
</dbReference>
<dbReference type="SUPFAM" id="SSF53098">
    <property type="entry name" value="Ribonuclease H-like"/>
    <property type="match status" value="1"/>
</dbReference>
<dbReference type="GO" id="GO:0006313">
    <property type="term" value="P:DNA transposition"/>
    <property type="evidence" value="ECO:0007669"/>
    <property type="project" value="InterPro"/>
</dbReference>
<dbReference type="GO" id="GO:0004803">
    <property type="term" value="F:transposase activity"/>
    <property type="evidence" value="ECO:0007669"/>
    <property type="project" value="InterPro"/>
</dbReference>
<evidence type="ECO:0000313" key="3">
    <source>
        <dbReference type="EMBL" id="ALB23697.1"/>
    </source>
</evidence>
<evidence type="ECO:0000313" key="4">
    <source>
        <dbReference type="Proteomes" id="UP000029558"/>
    </source>
</evidence>
<feature type="domain" description="Transposase IS4-like" evidence="2">
    <location>
        <begin position="26"/>
        <end position="112"/>
    </location>
</feature>
<dbReference type="Proteomes" id="UP000029558">
    <property type="component" value="Chromosome"/>
</dbReference>
<proteinExistence type="predicted"/>